<protein>
    <submittedName>
        <fullName evidence="1">Uncharacterized protein</fullName>
    </submittedName>
</protein>
<dbReference type="EMBL" id="CP039631">
    <property type="protein sequence ID" value="QGH44089.1"/>
    <property type="molecule type" value="Genomic_DNA"/>
</dbReference>
<sequence>MTITRIIKGPHRFGGYWWVIADCSGIKQHMSFRTEQQARAVAPGQDSVTIH</sequence>
<accession>A0A5Q2UAR4</accession>
<reference evidence="2" key="1">
    <citation type="submission" date="2019-04" db="EMBL/GenBank/DDBJ databases">
        <title>Complete genome sequence of Pseudomonas veronii strain PVy, a versatile degrader capable of using multiple contaminants as sole carbon sources.</title>
        <authorList>
            <person name="Lopez-Echartea E."/>
            <person name="Ridl J."/>
            <person name="Pajer P."/>
            <person name="Strejcek M."/>
            <person name="Suman J."/>
            <person name="Uhlik O."/>
        </authorList>
    </citation>
    <scope>NUCLEOTIDE SEQUENCE [LARGE SCALE GENOMIC DNA]</scope>
    <source>
        <strain evidence="2">Pvy</strain>
    </source>
</reference>
<dbReference type="RefSeq" id="WP_155678084.1">
    <property type="nucleotide sequence ID" value="NZ_CP039631.3"/>
</dbReference>
<dbReference type="Proteomes" id="UP000298274">
    <property type="component" value="Chromosome"/>
</dbReference>
<gene>
    <name evidence="1" type="ORF">E4167_35055</name>
</gene>
<name>A0A5Q2UAR4_PSEVE</name>
<evidence type="ECO:0000313" key="2">
    <source>
        <dbReference type="Proteomes" id="UP000298274"/>
    </source>
</evidence>
<evidence type="ECO:0000313" key="1">
    <source>
        <dbReference type="EMBL" id="QGH44089.1"/>
    </source>
</evidence>
<proteinExistence type="predicted"/>
<organism evidence="1 2">
    <name type="scientific">Pseudomonas veronii</name>
    <dbReference type="NCBI Taxonomy" id="76761"/>
    <lineage>
        <taxon>Bacteria</taxon>
        <taxon>Pseudomonadati</taxon>
        <taxon>Pseudomonadota</taxon>
        <taxon>Gammaproteobacteria</taxon>
        <taxon>Pseudomonadales</taxon>
        <taxon>Pseudomonadaceae</taxon>
        <taxon>Pseudomonas</taxon>
    </lineage>
</organism>
<dbReference type="AlphaFoldDB" id="A0A5Q2UAR4"/>